<reference evidence="2" key="1">
    <citation type="submission" date="2020-07" db="EMBL/GenBank/DDBJ databases">
        <title>Huge and variable diversity of episymbiotic CPR bacteria and DPANN archaea in groundwater ecosystems.</title>
        <authorList>
            <person name="He C.Y."/>
            <person name="Keren R."/>
            <person name="Whittaker M."/>
            <person name="Farag I.F."/>
            <person name="Doudna J."/>
            <person name="Cate J.H.D."/>
            <person name="Banfield J.F."/>
        </authorList>
    </citation>
    <scope>NUCLEOTIDE SEQUENCE</scope>
    <source>
        <strain evidence="2">NC_groundwater_17_Pr7_B-0.1um_64_12</strain>
    </source>
</reference>
<feature type="binding site" evidence="1">
    <location>
        <position position="85"/>
    </location>
    <ligand>
        <name>Mg(2+)</name>
        <dbReference type="ChEBI" id="CHEBI:18420"/>
        <label>1</label>
        <note>catalytic</note>
    </ligand>
</feature>
<dbReference type="GO" id="GO:0007165">
    <property type="term" value="P:signal transduction"/>
    <property type="evidence" value="ECO:0007669"/>
    <property type="project" value="TreeGrafter"/>
</dbReference>
<dbReference type="AlphaFoldDB" id="A0A931LTI8"/>
<gene>
    <name evidence="2" type="ORF">HYR64_08185</name>
</gene>
<keyword evidence="1" id="KW-0479">Metal-binding</keyword>
<dbReference type="Pfam" id="PF00459">
    <property type="entry name" value="Inositol_P"/>
    <property type="match status" value="1"/>
</dbReference>
<comment type="cofactor">
    <cofactor evidence="1">
        <name>Mg(2+)</name>
        <dbReference type="ChEBI" id="CHEBI:18420"/>
    </cofactor>
</comment>
<dbReference type="PRINTS" id="PR00377">
    <property type="entry name" value="IMPHPHTASES"/>
</dbReference>
<feature type="binding site" evidence="1">
    <location>
        <position position="67"/>
    </location>
    <ligand>
        <name>Mg(2+)</name>
        <dbReference type="ChEBI" id="CHEBI:18420"/>
        <label>1</label>
        <note>catalytic</note>
    </ligand>
</feature>
<dbReference type="GO" id="GO:0008934">
    <property type="term" value="F:inositol monophosphate 1-phosphatase activity"/>
    <property type="evidence" value="ECO:0007669"/>
    <property type="project" value="TreeGrafter"/>
</dbReference>
<evidence type="ECO:0000313" key="3">
    <source>
        <dbReference type="Proteomes" id="UP000727962"/>
    </source>
</evidence>
<keyword evidence="1" id="KW-0460">Magnesium</keyword>
<protein>
    <recommendedName>
        <fullName evidence="4">Inositol monophosphatase</fullName>
    </recommendedName>
</protein>
<dbReference type="SUPFAM" id="SSF56655">
    <property type="entry name" value="Carbohydrate phosphatase"/>
    <property type="match status" value="1"/>
</dbReference>
<dbReference type="GO" id="GO:0046872">
    <property type="term" value="F:metal ion binding"/>
    <property type="evidence" value="ECO:0007669"/>
    <property type="project" value="UniProtKB-KW"/>
</dbReference>
<name>A0A931LTI8_FIMGI</name>
<feature type="binding site" evidence="1">
    <location>
        <position position="86"/>
    </location>
    <ligand>
        <name>Mg(2+)</name>
        <dbReference type="ChEBI" id="CHEBI:18420"/>
        <label>1</label>
        <note>catalytic</note>
    </ligand>
</feature>
<dbReference type="GO" id="GO:0006020">
    <property type="term" value="P:inositol metabolic process"/>
    <property type="evidence" value="ECO:0007669"/>
    <property type="project" value="TreeGrafter"/>
</dbReference>
<dbReference type="Gene3D" id="3.30.540.10">
    <property type="entry name" value="Fructose-1,6-Bisphosphatase, subunit A, domain 1"/>
    <property type="match status" value="1"/>
</dbReference>
<evidence type="ECO:0000313" key="2">
    <source>
        <dbReference type="EMBL" id="MBI1757067.1"/>
    </source>
</evidence>
<proteinExistence type="predicted"/>
<evidence type="ECO:0008006" key="4">
    <source>
        <dbReference type="Google" id="ProtNLM"/>
    </source>
</evidence>
<organism evidence="2 3">
    <name type="scientific">Fimbriimonas ginsengisoli</name>
    <dbReference type="NCBI Taxonomy" id="1005039"/>
    <lineage>
        <taxon>Bacteria</taxon>
        <taxon>Bacillati</taxon>
        <taxon>Armatimonadota</taxon>
        <taxon>Fimbriimonadia</taxon>
        <taxon>Fimbriimonadales</taxon>
        <taxon>Fimbriimonadaceae</taxon>
        <taxon>Fimbriimonas</taxon>
    </lineage>
</organism>
<dbReference type="PANTHER" id="PTHR20854">
    <property type="entry name" value="INOSITOL MONOPHOSPHATASE"/>
    <property type="match status" value="1"/>
</dbReference>
<feature type="non-terminal residue" evidence="2">
    <location>
        <position position="179"/>
    </location>
</feature>
<dbReference type="PANTHER" id="PTHR20854:SF4">
    <property type="entry name" value="INOSITOL-1-MONOPHOSPHATASE-RELATED"/>
    <property type="match status" value="1"/>
</dbReference>
<feature type="binding site" evidence="1">
    <location>
        <position position="83"/>
    </location>
    <ligand>
        <name>Mg(2+)</name>
        <dbReference type="ChEBI" id="CHEBI:18420"/>
        <label>1</label>
        <note>catalytic</note>
    </ligand>
</feature>
<dbReference type="InterPro" id="IPR000760">
    <property type="entry name" value="Inositol_monophosphatase-like"/>
</dbReference>
<dbReference type="EMBL" id="JACOSL010000051">
    <property type="protein sequence ID" value="MBI1757067.1"/>
    <property type="molecule type" value="Genomic_DNA"/>
</dbReference>
<evidence type="ECO:0000256" key="1">
    <source>
        <dbReference type="PIRSR" id="PIRSR600760-2"/>
    </source>
</evidence>
<accession>A0A931LTI8</accession>
<dbReference type="Proteomes" id="UP000727962">
    <property type="component" value="Unassembled WGS sequence"/>
</dbReference>
<sequence>MAGGAEFRSEIEAALRQAGNLAQECRGSEPPELKPDGSLVTVGDRRVEDYLRDALGRLLPGAAFWGEESGHAEPAADGLWAVDPIDGTSNYAFGSPLWGVSVALVQDRRPVVGGIFLPDLGECYISEAGAGAWKDGRPLEPLLRGPVKPFELIGASDPAIRQVGRNGLPGKLRCAGSVV</sequence>
<comment type="caution">
    <text evidence="2">The sequence shown here is derived from an EMBL/GenBank/DDBJ whole genome shotgun (WGS) entry which is preliminary data.</text>
</comment>